<dbReference type="Proteomes" id="UP001066276">
    <property type="component" value="Chromosome 6"/>
</dbReference>
<gene>
    <name evidence="1" type="ORF">NDU88_011020</name>
</gene>
<dbReference type="AlphaFoldDB" id="A0AAV7R1U9"/>
<protein>
    <submittedName>
        <fullName evidence="1">Uncharacterized protein</fullName>
    </submittedName>
</protein>
<organism evidence="1 2">
    <name type="scientific">Pleurodeles waltl</name>
    <name type="common">Iberian ribbed newt</name>
    <dbReference type="NCBI Taxonomy" id="8319"/>
    <lineage>
        <taxon>Eukaryota</taxon>
        <taxon>Metazoa</taxon>
        <taxon>Chordata</taxon>
        <taxon>Craniata</taxon>
        <taxon>Vertebrata</taxon>
        <taxon>Euteleostomi</taxon>
        <taxon>Amphibia</taxon>
        <taxon>Batrachia</taxon>
        <taxon>Caudata</taxon>
        <taxon>Salamandroidea</taxon>
        <taxon>Salamandridae</taxon>
        <taxon>Pleurodelinae</taxon>
        <taxon>Pleurodeles</taxon>
    </lineage>
</organism>
<accession>A0AAV7R1U9</accession>
<keyword evidence="2" id="KW-1185">Reference proteome</keyword>
<evidence type="ECO:0000313" key="1">
    <source>
        <dbReference type="EMBL" id="KAJ1144723.1"/>
    </source>
</evidence>
<dbReference type="EMBL" id="JANPWB010000010">
    <property type="protein sequence ID" value="KAJ1144723.1"/>
    <property type="molecule type" value="Genomic_DNA"/>
</dbReference>
<name>A0AAV7R1U9_PLEWA</name>
<evidence type="ECO:0000313" key="2">
    <source>
        <dbReference type="Proteomes" id="UP001066276"/>
    </source>
</evidence>
<proteinExistence type="predicted"/>
<sequence length="156" mass="16206">MRPSCQPCQAAPSAAGEKLRRGEGVTAPAVDAVRSSLSFFVQLFRGRGRILVNLIRLWSSDEDPAVGRLLVEGLSLGVPRASARVVSGMQCVAPFTVGDLCRLPAPGPWPQYSLVSLAAPLVGAPAGAGVEVGATASTPQLQPRLHTGLIAVLLRC</sequence>
<reference evidence="1" key="1">
    <citation type="journal article" date="2022" name="bioRxiv">
        <title>Sequencing and chromosome-scale assembly of the giantPleurodeles waltlgenome.</title>
        <authorList>
            <person name="Brown T."/>
            <person name="Elewa A."/>
            <person name="Iarovenko S."/>
            <person name="Subramanian E."/>
            <person name="Araus A.J."/>
            <person name="Petzold A."/>
            <person name="Susuki M."/>
            <person name="Suzuki K.-i.T."/>
            <person name="Hayashi T."/>
            <person name="Toyoda A."/>
            <person name="Oliveira C."/>
            <person name="Osipova E."/>
            <person name="Leigh N.D."/>
            <person name="Simon A."/>
            <person name="Yun M.H."/>
        </authorList>
    </citation>
    <scope>NUCLEOTIDE SEQUENCE</scope>
    <source>
        <strain evidence="1">20211129_DDA</strain>
        <tissue evidence="1">Liver</tissue>
    </source>
</reference>
<comment type="caution">
    <text evidence="1">The sequence shown here is derived from an EMBL/GenBank/DDBJ whole genome shotgun (WGS) entry which is preliminary data.</text>
</comment>